<dbReference type="Pfam" id="PF00496">
    <property type="entry name" value="SBP_bac_5"/>
    <property type="match status" value="1"/>
</dbReference>
<dbReference type="AlphaFoldDB" id="A0A6N9Q5Y3"/>
<protein>
    <recommendedName>
        <fullName evidence="6">DNA-binding transcriptional regulator SgrR of sgrS sRNA, contains a MarR-type HTH domain and a solute-binding domain</fullName>
    </recommendedName>
</protein>
<dbReference type="InterPro" id="IPR039424">
    <property type="entry name" value="SBP_5"/>
</dbReference>
<reference evidence="4 5" key="1">
    <citation type="submission" date="2019-01" db="EMBL/GenBank/DDBJ databases">
        <title>Chengkuizengella sp. nov., isolated from deep-sea sediment of East Pacific Ocean.</title>
        <authorList>
            <person name="Yang J."/>
            <person name="Lai Q."/>
            <person name="Shao Z."/>
        </authorList>
    </citation>
    <scope>NUCLEOTIDE SEQUENCE [LARGE SCALE GENOMIC DNA]</scope>
    <source>
        <strain evidence="4 5">YPA3-1-1</strain>
    </source>
</reference>
<dbReference type="InterPro" id="IPR025370">
    <property type="entry name" value="SgrR_HTH_N"/>
</dbReference>
<dbReference type="Gene3D" id="3.10.105.10">
    <property type="entry name" value="Dipeptide-binding Protein, Domain 3"/>
    <property type="match status" value="1"/>
</dbReference>
<accession>A0A6N9Q5Y3</accession>
<dbReference type="PANTHER" id="PTHR30290">
    <property type="entry name" value="PERIPLASMIC BINDING COMPONENT OF ABC TRANSPORTER"/>
    <property type="match status" value="1"/>
</dbReference>
<dbReference type="InterPro" id="IPR000914">
    <property type="entry name" value="SBP_5_dom"/>
</dbReference>
<name>A0A6N9Q5Y3_9BACL</name>
<feature type="domain" description="Solute-binding protein family 5" evidence="2">
    <location>
        <begin position="175"/>
        <end position="470"/>
    </location>
</feature>
<proteinExistence type="predicted"/>
<dbReference type="Gene3D" id="3.40.190.10">
    <property type="entry name" value="Periplasmic binding protein-like II"/>
    <property type="match status" value="1"/>
</dbReference>
<dbReference type="GO" id="GO:1904680">
    <property type="term" value="F:peptide transmembrane transporter activity"/>
    <property type="evidence" value="ECO:0007669"/>
    <property type="project" value="TreeGrafter"/>
</dbReference>
<evidence type="ECO:0000259" key="2">
    <source>
        <dbReference type="Pfam" id="PF00496"/>
    </source>
</evidence>
<sequence>MKLIEHYLILNIAYATQKNGVEFETTMSEIIEILGCSQPNAKGVLNRLKEQGWIRWNPGRGRGYRSRINFQLSLIDSIKMYISEQLAQDHFKEGMEFLHSLSIPAQIHSIIGQFLEEWFGFQTEGEKEIKHILRIPIYRNLISLDPAQVSTAFEYHFAGQIYDTLLSIDSVTKQIYPHLVLGWDTPNDKEWIFYLRKGVRFHHGRLLTSKDVIHTFQRVLDSTASVFYWLGRHLNKIELSGDHIVIFYFKQPFPFFPNILCSNKASIVPYDVDMKQQVVGTGPFFVRSFSKEKLILEAFDHYFKERAWLDQLEVFRLPEELQGRFSYKMTTKNVDSLDLQDQTVNQHVTITQLIIFQTKKPGPQQHPAFRRAIRLVLDRQTMINETNMREVYPADSFLHTHSKKRIFPSYSISEAQEALKESGYAGETLTMLIPSLQWRENADWIQSRCNQIGVSIELQPLDLKKTLQKEFFHQAHLIMINVILVGDSEINLIEPFGNNSLYRQLFTLQENQQMDMFMDRFISGKTTTERLSIWNEMIGWFRKENLILFQFHFKEETAYSSNLQGYKFGSLGMYDFHNLWIKDK</sequence>
<dbReference type="SUPFAM" id="SSF53850">
    <property type="entry name" value="Periplasmic binding protein-like II"/>
    <property type="match status" value="1"/>
</dbReference>
<dbReference type="SUPFAM" id="SSF46785">
    <property type="entry name" value="Winged helix' DNA-binding domain"/>
    <property type="match status" value="1"/>
</dbReference>
<evidence type="ECO:0000313" key="5">
    <source>
        <dbReference type="Proteomes" id="UP000448943"/>
    </source>
</evidence>
<evidence type="ECO:0000256" key="1">
    <source>
        <dbReference type="ARBA" id="ARBA00023125"/>
    </source>
</evidence>
<feature type="domain" description="Transcriptional regulator SgrR N-terminal HTH" evidence="3">
    <location>
        <begin position="18"/>
        <end position="99"/>
    </location>
</feature>
<dbReference type="RefSeq" id="WP_160647045.1">
    <property type="nucleotide sequence ID" value="NZ_SIJB01000030.1"/>
</dbReference>
<keyword evidence="1" id="KW-0238">DNA-binding</keyword>
<evidence type="ECO:0000313" key="4">
    <source>
        <dbReference type="EMBL" id="NBI30237.1"/>
    </source>
</evidence>
<gene>
    <name evidence="4" type="ORF">ERL59_14905</name>
</gene>
<dbReference type="Pfam" id="PF12793">
    <property type="entry name" value="SgrR_N"/>
    <property type="match status" value="1"/>
</dbReference>
<dbReference type="EMBL" id="SIJB01000030">
    <property type="protein sequence ID" value="NBI30237.1"/>
    <property type="molecule type" value="Genomic_DNA"/>
</dbReference>
<evidence type="ECO:0000259" key="3">
    <source>
        <dbReference type="Pfam" id="PF12793"/>
    </source>
</evidence>
<dbReference type="Proteomes" id="UP000448943">
    <property type="component" value="Unassembled WGS sequence"/>
</dbReference>
<dbReference type="InterPro" id="IPR036390">
    <property type="entry name" value="WH_DNA-bd_sf"/>
</dbReference>
<keyword evidence="5" id="KW-1185">Reference proteome</keyword>
<organism evidence="4 5">
    <name type="scientific">Chengkuizengella marina</name>
    <dbReference type="NCBI Taxonomy" id="2507566"/>
    <lineage>
        <taxon>Bacteria</taxon>
        <taxon>Bacillati</taxon>
        <taxon>Bacillota</taxon>
        <taxon>Bacilli</taxon>
        <taxon>Bacillales</taxon>
        <taxon>Paenibacillaceae</taxon>
        <taxon>Chengkuizengella</taxon>
    </lineage>
</organism>
<evidence type="ECO:0008006" key="6">
    <source>
        <dbReference type="Google" id="ProtNLM"/>
    </source>
</evidence>
<dbReference type="GO" id="GO:0003677">
    <property type="term" value="F:DNA binding"/>
    <property type="evidence" value="ECO:0007669"/>
    <property type="project" value="UniProtKB-KW"/>
</dbReference>
<dbReference type="OrthoDB" id="5894719at2"/>
<dbReference type="PANTHER" id="PTHR30290:SF72">
    <property type="entry name" value="HTH-TYPE TRANSCRIPTIONAL REGULATOR SGRR"/>
    <property type="match status" value="1"/>
</dbReference>
<comment type="caution">
    <text evidence="4">The sequence shown here is derived from an EMBL/GenBank/DDBJ whole genome shotgun (WGS) entry which is preliminary data.</text>
</comment>
<dbReference type="GO" id="GO:0015833">
    <property type="term" value="P:peptide transport"/>
    <property type="evidence" value="ECO:0007669"/>
    <property type="project" value="TreeGrafter"/>
</dbReference>